<dbReference type="EMBL" id="VEPZ02001424">
    <property type="protein sequence ID" value="KAE8673735.1"/>
    <property type="molecule type" value="Genomic_DNA"/>
</dbReference>
<comment type="caution">
    <text evidence="1">The sequence shown here is derived from an EMBL/GenBank/DDBJ whole genome shotgun (WGS) entry which is preliminary data.</text>
</comment>
<keyword evidence="2" id="KW-1185">Reference proteome</keyword>
<proteinExistence type="predicted"/>
<protein>
    <submittedName>
        <fullName evidence="1">Uncharacterized protein</fullName>
    </submittedName>
</protein>
<gene>
    <name evidence="1" type="ORF">F3Y22_tig00111774pilonHSYRG00280</name>
</gene>
<sequence length="78" mass="8932">MVSFAKVVCPVMFTNKKLNVVLDEMNFLPWKQQVLLTVQSHHLERLLTGSMPVPPETIVDQNGEVMLNEVFKDFMAQV</sequence>
<accession>A0A6A2Y0W9</accession>
<evidence type="ECO:0000313" key="2">
    <source>
        <dbReference type="Proteomes" id="UP000436088"/>
    </source>
</evidence>
<reference evidence="1" key="1">
    <citation type="submission" date="2019-09" db="EMBL/GenBank/DDBJ databases">
        <title>Draft genome information of white flower Hibiscus syriacus.</title>
        <authorList>
            <person name="Kim Y.-M."/>
        </authorList>
    </citation>
    <scope>NUCLEOTIDE SEQUENCE [LARGE SCALE GENOMIC DNA]</scope>
    <source>
        <strain evidence="1">YM2019G1</strain>
    </source>
</reference>
<evidence type="ECO:0000313" key="1">
    <source>
        <dbReference type="EMBL" id="KAE8673735.1"/>
    </source>
</evidence>
<organism evidence="1 2">
    <name type="scientific">Hibiscus syriacus</name>
    <name type="common">Rose of Sharon</name>
    <dbReference type="NCBI Taxonomy" id="106335"/>
    <lineage>
        <taxon>Eukaryota</taxon>
        <taxon>Viridiplantae</taxon>
        <taxon>Streptophyta</taxon>
        <taxon>Embryophyta</taxon>
        <taxon>Tracheophyta</taxon>
        <taxon>Spermatophyta</taxon>
        <taxon>Magnoliopsida</taxon>
        <taxon>eudicotyledons</taxon>
        <taxon>Gunneridae</taxon>
        <taxon>Pentapetalae</taxon>
        <taxon>rosids</taxon>
        <taxon>malvids</taxon>
        <taxon>Malvales</taxon>
        <taxon>Malvaceae</taxon>
        <taxon>Malvoideae</taxon>
        <taxon>Hibiscus</taxon>
    </lineage>
</organism>
<name>A0A6A2Y0W9_HIBSY</name>
<dbReference type="AlphaFoldDB" id="A0A6A2Y0W9"/>
<dbReference type="Proteomes" id="UP000436088">
    <property type="component" value="Unassembled WGS sequence"/>
</dbReference>